<reference evidence="1 2" key="1">
    <citation type="submission" date="2017-04" db="EMBL/GenBank/DDBJ databases">
        <title>Whole genome sequence of Bdellovibrio bacteriovorus strain SSB218315.</title>
        <authorList>
            <person name="Oyedara O."/>
            <person name="Rodriguez-Perez M.A."/>
        </authorList>
    </citation>
    <scope>NUCLEOTIDE SEQUENCE [LARGE SCALE GENOMIC DNA]</scope>
    <source>
        <strain evidence="1 2">SSB218315</strain>
    </source>
</reference>
<dbReference type="OrthoDB" id="9800370at2"/>
<evidence type="ECO:0000313" key="2">
    <source>
        <dbReference type="Proteomes" id="UP000197003"/>
    </source>
</evidence>
<dbReference type="InterPro" id="IPR036583">
    <property type="entry name" value="23S_rRNA_IVS_sf"/>
</dbReference>
<dbReference type="Gene3D" id="1.20.1440.60">
    <property type="entry name" value="23S rRNA-intervening sequence"/>
    <property type="match status" value="1"/>
</dbReference>
<accession>A0A1Z3NCD2</accession>
<dbReference type="PANTHER" id="PTHR38471">
    <property type="entry name" value="FOUR HELIX BUNDLE PROTEIN"/>
    <property type="match status" value="1"/>
</dbReference>
<sequence length="131" mass="14854">MKFSFENLEVYQRAIKFNLVIDDILKREGVTRTLADQLSRAAISIPLNIAEGNGRWHKGDKRQFFWIARGSAFECIPAIEILSLKNAISGQEKDSLRSDLEVIGRMLTKLAQAQDGRSQSLSRLNTQTKYP</sequence>
<dbReference type="SUPFAM" id="SSF158446">
    <property type="entry name" value="IVS-encoded protein-like"/>
    <property type="match status" value="1"/>
</dbReference>
<dbReference type="EMBL" id="CP020946">
    <property type="protein sequence ID" value="ASD65085.1"/>
    <property type="molecule type" value="Genomic_DNA"/>
</dbReference>
<evidence type="ECO:0008006" key="3">
    <source>
        <dbReference type="Google" id="ProtNLM"/>
    </source>
</evidence>
<gene>
    <name evidence="1" type="ORF">B9G79_16675</name>
</gene>
<name>A0A1Z3NCD2_BDEBC</name>
<organism evidence="1 2">
    <name type="scientific">Bdellovibrio bacteriovorus</name>
    <dbReference type="NCBI Taxonomy" id="959"/>
    <lineage>
        <taxon>Bacteria</taxon>
        <taxon>Pseudomonadati</taxon>
        <taxon>Bdellovibrionota</taxon>
        <taxon>Bdellovibrionia</taxon>
        <taxon>Bdellovibrionales</taxon>
        <taxon>Pseudobdellovibrionaceae</taxon>
        <taxon>Bdellovibrio</taxon>
    </lineage>
</organism>
<evidence type="ECO:0000313" key="1">
    <source>
        <dbReference type="EMBL" id="ASD65085.1"/>
    </source>
</evidence>
<dbReference type="NCBIfam" id="TIGR02436">
    <property type="entry name" value="four helix bundle protein"/>
    <property type="match status" value="1"/>
</dbReference>
<dbReference type="RefSeq" id="WP_088566494.1">
    <property type="nucleotide sequence ID" value="NZ_CP020946.1"/>
</dbReference>
<dbReference type="AlphaFoldDB" id="A0A1Z3NCD2"/>
<proteinExistence type="predicted"/>
<dbReference type="InterPro" id="IPR012657">
    <property type="entry name" value="23S_rRNA-intervening_sequence"/>
</dbReference>
<dbReference type="PANTHER" id="PTHR38471:SF2">
    <property type="entry name" value="FOUR HELIX BUNDLE PROTEIN"/>
    <property type="match status" value="1"/>
</dbReference>
<protein>
    <recommendedName>
        <fullName evidence="3">Four helix bundle protein</fullName>
    </recommendedName>
</protein>
<dbReference type="CDD" id="cd16377">
    <property type="entry name" value="23S_rRNA_IVP_like"/>
    <property type="match status" value="1"/>
</dbReference>
<dbReference type="Proteomes" id="UP000197003">
    <property type="component" value="Chromosome"/>
</dbReference>
<dbReference type="Pfam" id="PF05635">
    <property type="entry name" value="23S_rRNA_IVP"/>
    <property type="match status" value="1"/>
</dbReference>